<dbReference type="Pfam" id="PF00379">
    <property type="entry name" value="Chitin_bind_4"/>
    <property type="match status" value="1"/>
</dbReference>
<dbReference type="InterPro" id="IPR000618">
    <property type="entry name" value="Insect_cuticle"/>
</dbReference>
<dbReference type="GO" id="GO:0042302">
    <property type="term" value="F:structural constituent of cuticle"/>
    <property type="evidence" value="ECO:0007669"/>
    <property type="project" value="UniProtKB-UniRule"/>
</dbReference>
<proteinExistence type="predicted"/>
<dbReference type="GO" id="GO:0005615">
    <property type="term" value="C:extracellular space"/>
    <property type="evidence" value="ECO:0007669"/>
    <property type="project" value="TreeGrafter"/>
</dbReference>
<dbReference type="PROSITE" id="PS51155">
    <property type="entry name" value="CHIT_BIND_RR_2"/>
    <property type="match status" value="1"/>
</dbReference>
<sequence>MYRVVAVLCLATVITCDTRPAYTYRHLLEPSKESYESTEAKYSFEWSVDEDSNEFGHQESRDGDDTKGSYYVQLPGGRLHQVTFSVVGESGFKPLVSVLGGASLPESDESDESYGS</sequence>
<evidence type="ECO:0000256" key="2">
    <source>
        <dbReference type="PROSITE-ProRule" id="PRU00497"/>
    </source>
</evidence>
<protein>
    <submittedName>
        <fullName evidence="4">Putative Insect cuticle protein domain-containing protein 16</fullName>
    </submittedName>
</protein>
<keyword evidence="5" id="KW-1185">Reference proteome</keyword>
<keyword evidence="3" id="KW-0732">Signal</keyword>
<dbReference type="Proteomes" id="UP000747542">
    <property type="component" value="Unassembled WGS sequence"/>
</dbReference>
<comment type="caution">
    <text evidence="4">The sequence shown here is derived from an EMBL/GenBank/DDBJ whole genome shotgun (WGS) entry which is preliminary data.</text>
</comment>
<keyword evidence="1 2" id="KW-0193">Cuticle</keyword>
<feature type="chain" id="PRO_5035215031" evidence="3">
    <location>
        <begin position="17"/>
        <end position="116"/>
    </location>
</feature>
<accession>A0A8J5MVU7</accession>
<feature type="signal peptide" evidence="3">
    <location>
        <begin position="1"/>
        <end position="16"/>
    </location>
</feature>
<reference evidence="4" key="1">
    <citation type="journal article" date="2021" name="Sci. Adv.">
        <title>The American lobster genome reveals insights on longevity, neural, and immune adaptations.</title>
        <authorList>
            <person name="Polinski J.M."/>
            <person name="Zimin A.V."/>
            <person name="Clark K.F."/>
            <person name="Kohn A.B."/>
            <person name="Sadowski N."/>
            <person name="Timp W."/>
            <person name="Ptitsyn A."/>
            <person name="Khanna P."/>
            <person name="Romanova D.Y."/>
            <person name="Williams P."/>
            <person name="Greenwood S.J."/>
            <person name="Moroz L.L."/>
            <person name="Walt D.R."/>
            <person name="Bodnar A.G."/>
        </authorList>
    </citation>
    <scope>NUCLEOTIDE SEQUENCE</scope>
    <source>
        <strain evidence="4">GMGI-L3</strain>
    </source>
</reference>
<dbReference type="AlphaFoldDB" id="A0A8J5MVU7"/>
<evidence type="ECO:0000256" key="1">
    <source>
        <dbReference type="ARBA" id="ARBA00022460"/>
    </source>
</evidence>
<feature type="non-terminal residue" evidence="4">
    <location>
        <position position="1"/>
    </location>
</feature>
<evidence type="ECO:0000256" key="3">
    <source>
        <dbReference type="SAM" id="SignalP"/>
    </source>
</evidence>
<evidence type="ECO:0000313" key="4">
    <source>
        <dbReference type="EMBL" id="KAG7166340.1"/>
    </source>
</evidence>
<dbReference type="EMBL" id="JAHLQT010022636">
    <property type="protein sequence ID" value="KAG7166340.1"/>
    <property type="molecule type" value="Genomic_DNA"/>
</dbReference>
<evidence type="ECO:0000313" key="5">
    <source>
        <dbReference type="Proteomes" id="UP000747542"/>
    </source>
</evidence>
<dbReference type="PANTHER" id="PTHR12236">
    <property type="entry name" value="STRUCTURAL CONTITUENT OF CUTICLE"/>
    <property type="match status" value="1"/>
</dbReference>
<organism evidence="4 5">
    <name type="scientific">Homarus americanus</name>
    <name type="common">American lobster</name>
    <dbReference type="NCBI Taxonomy" id="6706"/>
    <lineage>
        <taxon>Eukaryota</taxon>
        <taxon>Metazoa</taxon>
        <taxon>Ecdysozoa</taxon>
        <taxon>Arthropoda</taxon>
        <taxon>Crustacea</taxon>
        <taxon>Multicrustacea</taxon>
        <taxon>Malacostraca</taxon>
        <taxon>Eumalacostraca</taxon>
        <taxon>Eucarida</taxon>
        <taxon>Decapoda</taxon>
        <taxon>Pleocyemata</taxon>
        <taxon>Astacidea</taxon>
        <taxon>Nephropoidea</taxon>
        <taxon>Nephropidae</taxon>
        <taxon>Homarus</taxon>
    </lineage>
</organism>
<dbReference type="InterPro" id="IPR051217">
    <property type="entry name" value="Insect_Cuticle_Struc_Prot"/>
</dbReference>
<dbReference type="PANTHER" id="PTHR12236:SF79">
    <property type="entry name" value="CUTICULAR PROTEIN 50CB-RELATED"/>
    <property type="match status" value="1"/>
</dbReference>
<name>A0A8J5MVU7_HOMAM</name>
<dbReference type="GO" id="GO:0031012">
    <property type="term" value="C:extracellular matrix"/>
    <property type="evidence" value="ECO:0007669"/>
    <property type="project" value="TreeGrafter"/>
</dbReference>
<gene>
    <name evidence="4" type="ORF">Hamer_G011174</name>
</gene>